<reference evidence="3 4" key="1">
    <citation type="submission" date="2020-03" db="EMBL/GenBank/DDBJ databases">
        <authorList>
            <person name="Sun Q."/>
        </authorList>
    </citation>
    <scope>NUCLEOTIDE SEQUENCE [LARGE SCALE GENOMIC DNA]</scope>
    <source>
        <strain evidence="3 4">KACC 21451</strain>
    </source>
</reference>
<organism evidence="3 4">
    <name type="scientific">Mesobacillus selenatarsenatis</name>
    <dbReference type="NCBI Taxonomy" id="388741"/>
    <lineage>
        <taxon>Bacteria</taxon>
        <taxon>Bacillati</taxon>
        <taxon>Bacillota</taxon>
        <taxon>Bacilli</taxon>
        <taxon>Bacillales</taxon>
        <taxon>Bacillaceae</taxon>
        <taxon>Mesobacillus</taxon>
    </lineage>
</organism>
<dbReference type="EMBL" id="JAAVUM010000005">
    <property type="protein sequence ID" value="NKE05730.1"/>
    <property type="molecule type" value="Genomic_DNA"/>
</dbReference>
<evidence type="ECO:0000313" key="4">
    <source>
        <dbReference type="Proteomes" id="UP000587942"/>
    </source>
</evidence>
<keyword evidence="1" id="KW-0732">Signal</keyword>
<gene>
    <name evidence="3" type="ORF">GWK17_09665</name>
</gene>
<name>A0A846TFN1_9BACI</name>
<feature type="signal peptide" evidence="1">
    <location>
        <begin position="1"/>
        <end position="20"/>
    </location>
</feature>
<comment type="caution">
    <text evidence="3">The sequence shown here is derived from an EMBL/GenBank/DDBJ whole genome shotgun (WGS) entry which is preliminary data.</text>
</comment>
<dbReference type="Proteomes" id="UP000587942">
    <property type="component" value="Unassembled WGS sequence"/>
</dbReference>
<dbReference type="InterPro" id="IPR020481">
    <property type="entry name" value="Intracell_prot_inh_BsuPI"/>
</dbReference>
<accession>A0A846TFN1</accession>
<evidence type="ECO:0000313" key="3">
    <source>
        <dbReference type="EMBL" id="NKE05730.1"/>
    </source>
</evidence>
<feature type="domain" description="Intracellular proteinase inhibitor BsuPI" evidence="2">
    <location>
        <begin position="43"/>
        <end position="136"/>
    </location>
</feature>
<evidence type="ECO:0000256" key="1">
    <source>
        <dbReference type="SAM" id="SignalP"/>
    </source>
</evidence>
<dbReference type="InterPro" id="IPR038144">
    <property type="entry name" value="IPI"/>
</dbReference>
<sequence>MRKVGLMIILLLMAVAPALAIGEEKETTEKLEYSFYIDPLAGPEKAEFEMILQNLGDTVLSFEFPTSQKYEITVVDGSKQKVYQYSEGKSFTQAFETVTLKPQEKMKWVEVWDYSAEGKRLPEGEYSVTAQLRATSVNGKTVSDKKLITDTKIMYIPGENPVFKNITSEGGKGIYKVMGEVRPINGKFYFTVEDGHNQLIAETGVISGAKYPQWKPFTLEVSIPENKLPQNGSVILNLYERSKDGEIIHTYPVLLERFNPNN</sequence>
<dbReference type="Gene3D" id="2.60.40.2360">
    <property type="entry name" value="Intracellular proteinase inhibitor BsuPI"/>
    <property type="match status" value="1"/>
</dbReference>
<evidence type="ECO:0000259" key="2">
    <source>
        <dbReference type="Pfam" id="PF12690"/>
    </source>
</evidence>
<protein>
    <recommendedName>
        <fullName evidence="2">Intracellular proteinase inhibitor BsuPI domain-containing protein</fullName>
    </recommendedName>
</protein>
<dbReference type="AlphaFoldDB" id="A0A846TFN1"/>
<proteinExistence type="predicted"/>
<dbReference type="RefSeq" id="WP_167832156.1">
    <property type="nucleotide sequence ID" value="NZ_JAAVUM010000005.1"/>
</dbReference>
<dbReference type="Pfam" id="PF12690">
    <property type="entry name" value="BsuPI"/>
    <property type="match status" value="1"/>
</dbReference>
<feature type="chain" id="PRO_5032904332" description="Intracellular proteinase inhibitor BsuPI domain-containing protein" evidence="1">
    <location>
        <begin position="21"/>
        <end position="262"/>
    </location>
</feature>